<feature type="transmembrane region" description="Helical" evidence="6">
    <location>
        <begin position="345"/>
        <end position="363"/>
    </location>
</feature>
<dbReference type="Proteomes" id="UP000095210">
    <property type="component" value="Chromosome"/>
</dbReference>
<dbReference type="PROSITE" id="PS50850">
    <property type="entry name" value="MFS"/>
    <property type="match status" value="1"/>
</dbReference>
<evidence type="ECO:0000256" key="4">
    <source>
        <dbReference type="ARBA" id="ARBA00023136"/>
    </source>
</evidence>
<dbReference type="PANTHER" id="PTHR23508:SF3">
    <property type="entry name" value="SIALIC ACID TRANSPORTER NANT"/>
    <property type="match status" value="1"/>
</dbReference>
<feature type="transmembrane region" description="Helical" evidence="6">
    <location>
        <begin position="21"/>
        <end position="43"/>
    </location>
</feature>
<feature type="transmembrane region" description="Helical" evidence="6">
    <location>
        <begin position="227"/>
        <end position="245"/>
    </location>
</feature>
<dbReference type="KEGG" id="ahm:TL08_09830"/>
<dbReference type="SUPFAM" id="SSF103473">
    <property type="entry name" value="MFS general substrate transporter"/>
    <property type="match status" value="1"/>
</dbReference>
<dbReference type="CDD" id="cd17316">
    <property type="entry name" value="MFS_SV2_like"/>
    <property type="match status" value="1"/>
</dbReference>
<keyword evidence="3 6" id="KW-1133">Transmembrane helix</keyword>
<dbReference type="GO" id="GO:0005886">
    <property type="term" value="C:plasma membrane"/>
    <property type="evidence" value="ECO:0007669"/>
    <property type="project" value="UniProtKB-SubCell"/>
</dbReference>
<feature type="transmembrane region" description="Helical" evidence="6">
    <location>
        <begin position="112"/>
        <end position="134"/>
    </location>
</feature>
<evidence type="ECO:0000256" key="3">
    <source>
        <dbReference type="ARBA" id="ARBA00022989"/>
    </source>
</evidence>
<feature type="transmembrane region" description="Helical" evidence="6">
    <location>
        <begin position="279"/>
        <end position="300"/>
    </location>
</feature>
<proteinExistence type="predicted"/>
<feature type="transmembrane region" description="Helical" evidence="6">
    <location>
        <begin position="433"/>
        <end position="454"/>
    </location>
</feature>
<name>A0AAC9HPT5_9PSEU</name>
<feature type="compositionally biased region" description="Acidic residues" evidence="5">
    <location>
        <begin position="525"/>
        <end position="536"/>
    </location>
</feature>
<dbReference type="NCBIfam" id="NF003024">
    <property type="entry name" value="PRK03893.1"/>
    <property type="match status" value="1"/>
</dbReference>
<accession>A0AAC9HPT5</accession>
<feature type="transmembrane region" description="Helical" evidence="6">
    <location>
        <begin position="171"/>
        <end position="190"/>
    </location>
</feature>
<keyword evidence="9" id="KW-1185">Reference proteome</keyword>
<dbReference type="RefSeq" id="WP_084642815.1">
    <property type="nucleotide sequence ID" value="NZ_CP014859.1"/>
</dbReference>
<feature type="transmembrane region" description="Helical" evidence="6">
    <location>
        <begin position="55"/>
        <end position="75"/>
    </location>
</feature>
<dbReference type="EMBL" id="CP014859">
    <property type="protein sequence ID" value="AOS62781.1"/>
    <property type="molecule type" value="Genomic_DNA"/>
</dbReference>
<evidence type="ECO:0000256" key="1">
    <source>
        <dbReference type="ARBA" id="ARBA00004651"/>
    </source>
</evidence>
<feature type="transmembrane region" description="Helical" evidence="6">
    <location>
        <begin position="146"/>
        <end position="165"/>
    </location>
</feature>
<keyword evidence="4 6" id="KW-0472">Membrane</keyword>
<feature type="transmembrane region" description="Helical" evidence="6">
    <location>
        <begin position="405"/>
        <end position="427"/>
    </location>
</feature>
<dbReference type="GO" id="GO:0046943">
    <property type="term" value="F:carboxylic acid transmembrane transporter activity"/>
    <property type="evidence" value="ECO:0007669"/>
    <property type="project" value="TreeGrafter"/>
</dbReference>
<keyword evidence="2 6" id="KW-0812">Transmembrane</keyword>
<feature type="domain" description="Major facilitator superfamily (MFS) profile" evidence="7">
    <location>
        <begin position="21"/>
        <end position="461"/>
    </location>
</feature>
<dbReference type="InterPro" id="IPR036259">
    <property type="entry name" value="MFS_trans_sf"/>
</dbReference>
<evidence type="ECO:0000256" key="5">
    <source>
        <dbReference type="SAM" id="MobiDB-lite"/>
    </source>
</evidence>
<evidence type="ECO:0000313" key="8">
    <source>
        <dbReference type="EMBL" id="AOS62781.1"/>
    </source>
</evidence>
<sequence>MDQQYTRPRWYHQLTRKDWKSFFAAWLGYAMDGFDFVLISLVLTEVADEFGLSTVEAATLISAAFISRWFGGLALGAIGDRYGRRPAMVLSIVLYSVGTFACGLAWGYWPLFVARLVVGMGMAGEYSASATYVIESWPKALRNRASGFLISGFSLGGVLAAQAYRFIVPEFGWRALFLLGLLPIVLALWLRRSLPEAPDWQHQAAQRDDTTKERDFVSVLYGGRTRAINIVLTVAVSLALFWLFAGGATGVLSWLLIAVTIGGLAAFTIQFAGRRSPMMLTLIVVVFCAFLYSWPIQALLPTYLKTDLGYDAAQVSGVLFFAGFGTAVGCCLAGFVGDWLGTRRAYSLTLLASLAFTLPVFAIGGDQLLLLGVLLFCQQALAQGISGILPKLVSGYFDIGTRAGGLGFTYNVGALGGAVAPVLGAQIAERTSLATALGGLAFGLTLIVIILIAVDAPALVQRWFGDDSAGVDLTVDEAQIAPRLRAAETPGGGAATAVATSEPTTGPPPQSGGAESTAGSPAAESDPDTPDGEPKT</sequence>
<organism evidence="8 9">
    <name type="scientific">Actinoalloteichus hymeniacidonis</name>
    <dbReference type="NCBI Taxonomy" id="340345"/>
    <lineage>
        <taxon>Bacteria</taxon>
        <taxon>Bacillati</taxon>
        <taxon>Actinomycetota</taxon>
        <taxon>Actinomycetes</taxon>
        <taxon>Pseudonocardiales</taxon>
        <taxon>Pseudonocardiaceae</taxon>
        <taxon>Actinoalloteichus</taxon>
    </lineage>
</organism>
<dbReference type="Gene3D" id="1.20.1250.20">
    <property type="entry name" value="MFS general substrate transporter like domains"/>
    <property type="match status" value="2"/>
</dbReference>
<feature type="transmembrane region" description="Helical" evidence="6">
    <location>
        <begin position="312"/>
        <end position="336"/>
    </location>
</feature>
<dbReference type="Pfam" id="PF07690">
    <property type="entry name" value="MFS_1"/>
    <property type="match status" value="1"/>
</dbReference>
<comment type="subcellular location">
    <subcellularLocation>
        <location evidence="1">Cell membrane</location>
        <topology evidence="1">Multi-pass membrane protein</topology>
    </subcellularLocation>
</comment>
<reference evidence="9" key="1">
    <citation type="submission" date="2016-03" db="EMBL/GenBank/DDBJ databases">
        <title>Complete genome sequence of the type strain Actinoalloteichus hymeniacidonis DSM 45092.</title>
        <authorList>
            <person name="Schaffert L."/>
            <person name="Albersmeier A."/>
            <person name="Winkler A."/>
            <person name="Kalinowski J."/>
            <person name="Zotchev S."/>
            <person name="Ruckert C."/>
        </authorList>
    </citation>
    <scope>NUCLEOTIDE SEQUENCE [LARGE SCALE GENOMIC DNA]</scope>
    <source>
        <strain evidence="9">HPA177(T) (DSM 45092(T))</strain>
    </source>
</reference>
<evidence type="ECO:0000259" key="7">
    <source>
        <dbReference type="PROSITE" id="PS50850"/>
    </source>
</evidence>
<dbReference type="PANTHER" id="PTHR23508">
    <property type="entry name" value="CARBOXYLIC ACID TRANSPORTER PROTEIN HOMOLOG"/>
    <property type="match status" value="1"/>
</dbReference>
<gene>
    <name evidence="8" type="ORF">TL08_09830</name>
</gene>
<protein>
    <submittedName>
        <fullName evidence="8">Sugar (And other) transporter</fullName>
    </submittedName>
</protein>
<dbReference type="InterPro" id="IPR011701">
    <property type="entry name" value="MFS"/>
</dbReference>
<feature type="transmembrane region" description="Helical" evidence="6">
    <location>
        <begin position="251"/>
        <end position="272"/>
    </location>
</feature>
<feature type="region of interest" description="Disordered" evidence="5">
    <location>
        <begin position="484"/>
        <end position="536"/>
    </location>
</feature>
<dbReference type="AlphaFoldDB" id="A0AAC9HPT5"/>
<evidence type="ECO:0000256" key="2">
    <source>
        <dbReference type="ARBA" id="ARBA00022692"/>
    </source>
</evidence>
<evidence type="ECO:0000256" key="6">
    <source>
        <dbReference type="SAM" id="Phobius"/>
    </source>
</evidence>
<evidence type="ECO:0000313" key="9">
    <source>
        <dbReference type="Proteomes" id="UP000095210"/>
    </source>
</evidence>
<feature type="transmembrane region" description="Helical" evidence="6">
    <location>
        <begin position="87"/>
        <end position="106"/>
    </location>
</feature>
<dbReference type="InterPro" id="IPR020846">
    <property type="entry name" value="MFS_dom"/>
</dbReference>